<dbReference type="Pfam" id="PF02321">
    <property type="entry name" value="OEP"/>
    <property type="match status" value="2"/>
</dbReference>
<dbReference type="Gene3D" id="1.20.1600.10">
    <property type="entry name" value="Outer membrane efflux proteins (OEP)"/>
    <property type="match status" value="1"/>
</dbReference>
<gene>
    <name evidence="3" type="ORF">VCO01S_17940</name>
</gene>
<protein>
    <recommendedName>
        <fullName evidence="5">RND transporter</fullName>
    </recommendedName>
</protein>
<evidence type="ECO:0000256" key="1">
    <source>
        <dbReference type="ARBA" id="ARBA00007613"/>
    </source>
</evidence>
<comment type="caution">
    <text evidence="3">The sequence shown here is derived from an EMBL/GenBank/DDBJ whole genome shotgun (WGS) entry which is preliminary data.</text>
</comment>
<dbReference type="PANTHER" id="PTHR30203">
    <property type="entry name" value="OUTER MEMBRANE CATION EFFLUX PROTEIN"/>
    <property type="match status" value="1"/>
</dbReference>
<evidence type="ECO:0000256" key="2">
    <source>
        <dbReference type="SAM" id="SignalP"/>
    </source>
</evidence>
<dbReference type="OrthoDB" id="9770517at2"/>
<keyword evidence="2" id="KW-0732">Signal</keyword>
<dbReference type="InterPro" id="IPR003423">
    <property type="entry name" value="OMP_efflux"/>
</dbReference>
<dbReference type="PROSITE" id="PS51257">
    <property type="entry name" value="PROKAR_LIPOPROTEIN"/>
    <property type="match status" value="1"/>
</dbReference>
<dbReference type="Gene3D" id="2.20.200.10">
    <property type="entry name" value="Outer membrane efflux proteins (OEP)"/>
    <property type="match status" value="1"/>
</dbReference>
<dbReference type="RefSeq" id="WP_141271011.1">
    <property type="nucleotide sequence ID" value="NZ_BJLH01000007.1"/>
</dbReference>
<proteinExistence type="inferred from homology"/>
<sequence length="457" mass="49806">MFRQVILSLALVIVAGCASNSEVDYANEATKKSERYLTELLDAKGIQPSTAQQPNNTSLLTDLVDVPELKPYLDSALANNPSLQQSIIALQIAYAEHGVTSADQLPSVSAGFSGEVSDENEDVYQADVTVTWELDLWQKLADSSAAAAKDIASSEAELQATKDLLAANIIRAWLEISVNKQLLSIEQQRLDILENNEVLVLERYQVGLGSLEELDSAKTSTASTRATVAEYQETVAQSERSLILLTGQWGAETNTPQVALEFPEVLSPLDSLSEQTLAGRPDLQQAFFNIEAEAFRTDAAYKAMLPSFSLTASLTDLAESPSEALFSDPLWSILGSISAPLFQGGMLKSQAELAELTTEQAYWTYQETLLSAVNEVENTVGQESALEQQQTHLVEALASSQRSIVSYEEKYRQGLVDILDLLTVQQQSYDIQAQLASTTYQRLLNRVDLGLALGLGI</sequence>
<comment type="similarity">
    <text evidence="1">Belongs to the outer membrane factor (OMF) (TC 1.B.17) family.</text>
</comment>
<evidence type="ECO:0008006" key="5">
    <source>
        <dbReference type="Google" id="ProtNLM"/>
    </source>
</evidence>
<dbReference type="EMBL" id="BJLH01000007">
    <property type="protein sequence ID" value="GEA60601.1"/>
    <property type="molecule type" value="Genomic_DNA"/>
</dbReference>
<accession>A0A4Y3IM79</accession>
<organism evidence="3 4">
    <name type="scientific">Vibrio comitans NBRC 102076</name>
    <dbReference type="NCBI Taxonomy" id="1219078"/>
    <lineage>
        <taxon>Bacteria</taxon>
        <taxon>Pseudomonadati</taxon>
        <taxon>Pseudomonadota</taxon>
        <taxon>Gammaproteobacteria</taxon>
        <taxon>Vibrionales</taxon>
        <taxon>Vibrionaceae</taxon>
        <taxon>Vibrio</taxon>
    </lineage>
</organism>
<dbReference type="GO" id="GO:0015562">
    <property type="term" value="F:efflux transmembrane transporter activity"/>
    <property type="evidence" value="ECO:0007669"/>
    <property type="project" value="InterPro"/>
</dbReference>
<evidence type="ECO:0000313" key="4">
    <source>
        <dbReference type="Proteomes" id="UP000318242"/>
    </source>
</evidence>
<dbReference type="InterPro" id="IPR010131">
    <property type="entry name" value="MdtP/NodT-like"/>
</dbReference>
<name>A0A4Y3IM79_9VIBR</name>
<keyword evidence="4" id="KW-1185">Reference proteome</keyword>
<evidence type="ECO:0000313" key="3">
    <source>
        <dbReference type="EMBL" id="GEA60601.1"/>
    </source>
</evidence>
<dbReference type="SUPFAM" id="SSF56954">
    <property type="entry name" value="Outer membrane efflux proteins (OEP)"/>
    <property type="match status" value="1"/>
</dbReference>
<reference evidence="3 4" key="1">
    <citation type="submission" date="2019-06" db="EMBL/GenBank/DDBJ databases">
        <title>Whole genome shotgun sequence of Vibrio comitans NBRC 102076.</title>
        <authorList>
            <person name="Hosoyama A."/>
            <person name="Uohara A."/>
            <person name="Ohji S."/>
            <person name="Ichikawa N."/>
        </authorList>
    </citation>
    <scope>NUCLEOTIDE SEQUENCE [LARGE SCALE GENOMIC DNA]</scope>
    <source>
        <strain evidence="3 4">NBRC 102076</strain>
    </source>
</reference>
<dbReference type="AlphaFoldDB" id="A0A4Y3IM79"/>
<dbReference type="Proteomes" id="UP000318242">
    <property type="component" value="Unassembled WGS sequence"/>
</dbReference>
<feature type="chain" id="PRO_5021281374" description="RND transporter" evidence="2">
    <location>
        <begin position="27"/>
        <end position="457"/>
    </location>
</feature>
<feature type="signal peptide" evidence="2">
    <location>
        <begin position="1"/>
        <end position="26"/>
    </location>
</feature>